<sequence length="202" mass="21858">MGDGVSEKDSLRRGRSRSQSFEGKSRSRSASVEKDFDPLKTELTRDEFVAYVENPRKQPARGISYTEALAAPPEVATPVRGADKARTSTASTTQEAPEPDHHAPPHRRVRRVGRVNATDAARRGSALSYADSIAIFIIVFLNAYIAAASENAANGALEALDALSPPVSVNEMLLTGESEDVSKTDKVKPKKPSAPRSSRRTR</sequence>
<evidence type="ECO:0000256" key="1">
    <source>
        <dbReference type="SAM" id="MobiDB-lite"/>
    </source>
</evidence>
<dbReference type="Proteomes" id="UP001363151">
    <property type="component" value="Unassembled WGS sequence"/>
</dbReference>
<reference evidence="2 3" key="1">
    <citation type="submission" date="2024-03" db="EMBL/GenBank/DDBJ databases">
        <title>Aureococcus anophagefferens CCMP1851 and Kratosvirus quantuckense: Draft genome of a second virus-susceptible host strain in the model system.</title>
        <authorList>
            <person name="Chase E."/>
            <person name="Truchon A.R."/>
            <person name="Schepens W."/>
            <person name="Wilhelm S.W."/>
        </authorList>
    </citation>
    <scope>NUCLEOTIDE SEQUENCE [LARGE SCALE GENOMIC DNA]</scope>
    <source>
        <strain evidence="2 3">CCMP1851</strain>
    </source>
</reference>
<evidence type="ECO:0000313" key="2">
    <source>
        <dbReference type="EMBL" id="KAK7232787.1"/>
    </source>
</evidence>
<comment type="caution">
    <text evidence="2">The sequence shown here is derived from an EMBL/GenBank/DDBJ whole genome shotgun (WGS) entry which is preliminary data.</text>
</comment>
<feature type="region of interest" description="Disordered" evidence="1">
    <location>
        <begin position="174"/>
        <end position="202"/>
    </location>
</feature>
<protein>
    <submittedName>
        <fullName evidence="2">Calcium-transporting ATPase</fullName>
    </submittedName>
</protein>
<feature type="compositionally biased region" description="Basic and acidic residues" evidence="1">
    <location>
        <begin position="1"/>
        <end position="12"/>
    </location>
</feature>
<feature type="compositionally biased region" description="Basic residues" evidence="1">
    <location>
        <begin position="188"/>
        <end position="202"/>
    </location>
</feature>
<accession>A0ABR1FL25</accession>
<gene>
    <name evidence="2" type="primary">ENA2</name>
    <name evidence="2" type="ORF">SO694_000372120</name>
</gene>
<dbReference type="EMBL" id="JBBJCI010000366">
    <property type="protein sequence ID" value="KAK7232787.1"/>
    <property type="molecule type" value="Genomic_DNA"/>
</dbReference>
<feature type="region of interest" description="Disordered" evidence="1">
    <location>
        <begin position="1"/>
        <end position="39"/>
    </location>
</feature>
<feature type="region of interest" description="Disordered" evidence="1">
    <location>
        <begin position="68"/>
        <end position="106"/>
    </location>
</feature>
<name>A0ABR1FL25_AURAN</name>
<evidence type="ECO:0000313" key="3">
    <source>
        <dbReference type="Proteomes" id="UP001363151"/>
    </source>
</evidence>
<keyword evidence="3" id="KW-1185">Reference proteome</keyword>
<proteinExistence type="predicted"/>
<organism evidence="2 3">
    <name type="scientific">Aureococcus anophagefferens</name>
    <name type="common">Harmful bloom alga</name>
    <dbReference type="NCBI Taxonomy" id="44056"/>
    <lineage>
        <taxon>Eukaryota</taxon>
        <taxon>Sar</taxon>
        <taxon>Stramenopiles</taxon>
        <taxon>Ochrophyta</taxon>
        <taxon>Pelagophyceae</taxon>
        <taxon>Pelagomonadales</taxon>
        <taxon>Pelagomonadaceae</taxon>
        <taxon>Aureococcus</taxon>
    </lineage>
</organism>